<gene>
    <name evidence="3" type="ORF">GL50803_0013555</name>
</gene>
<keyword evidence="1" id="KW-0175">Coiled coil</keyword>
<feature type="coiled-coil region" evidence="1">
    <location>
        <begin position="694"/>
        <end position="764"/>
    </location>
</feature>
<evidence type="ECO:0000313" key="4">
    <source>
        <dbReference type="Proteomes" id="UP000001548"/>
    </source>
</evidence>
<name>A8BDD8_GIAIC</name>
<dbReference type="VEuPathDB" id="GiardiaDB:GL50803_13555"/>
<accession>A8BDD8</accession>
<proteinExistence type="predicted"/>
<reference evidence="3 4" key="1">
    <citation type="journal article" date="2007" name="Science">
        <title>Genomic minimalism in the early diverging intestinal parasite Giardia lamblia.</title>
        <authorList>
            <person name="Morrison H.G."/>
            <person name="McArthur A.G."/>
            <person name="Gillin F.D."/>
            <person name="Aley S.B."/>
            <person name="Adam R.D."/>
            <person name="Olsen G.J."/>
            <person name="Best A.A."/>
            <person name="Cande W.Z."/>
            <person name="Chen F."/>
            <person name="Cipriano M.J."/>
            <person name="Davids B.J."/>
            <person name="Dawson S.C."/>
            <person name="Elmendorf H.G."/>
            <person name="Hehl A.B."/>
            <person name="Holder M.E."/>
            <person name="Huse S.M."/>
            <person name="Kim U.U."/>
            <person name="Lasek-Nesselquist E."/>
            <person name="Manning G."/>
            <person name="Nigam A."/>
            <person name="Nixon J.E."/>
            <person name="Palm D."/>
            <person name="Passamaneck N.E."/>
            <person name="Prabhu A."/>
            <person name="Reich C.I."/>
            <person name="Reiner D.S."/>
            <person name="Samuelson J."/>
            <person name="Svard S.G."/>
            <person name="Sogin M.L."/>
        </authorList>
    </citation>
    <scope>NUCLEOTIDE SEQUENCE [LARGE SCALE GENOMIC DNA]</scope>
    <source>
        <strain evidence="3 4">WB C6</strain>
    </source>
</reference>
<keyword evidence="4" id="KW-1185">Reference proteome</keyword>
<evidence type="ECO:0000313" key="3">
    <source>
        <dbReference type="EMBL" id="KAE8304224.1"/>
    </source>
</evidence>
<dbReference type="GeneID" id="5700676"/>
<dbReference type="EMBL" id="AACB03000002">
    <property type="protein sequence ID" value="KAE8304224.1"/>
    <property type="molecule type" value="Genomic_DNA"/>
</dbReference>
<evidence type="ECO:0000256" key="1">
    <source>
        <dbReference type="SAM" id="Coils"/>
    </source>
</evidence>
<feature type="region of interest" description="Disordered" evidence="2">
    <location>
        <begin position="772"/>
        <end position="791"/>
    </location>
</feature>
<dbReference type="Proteomes" id="UP000001548">
    <property type="component" value="Unassembled WGS sequence"/>
</dbReference>
<dbReference type="OMA" id="LERQCSH"/>
<feature type="compositionally biased region" description="Polar residues" evidence="2">
    <location>
        <begin position="460"/>
        <end position="481"/>
    </location>
</feature>
<dbReference type="RefSeq" id="XP_001707769.1">
    <property type="nucleotide sequence ID" value="XM_001707717.1"/>
</dbReference>
<comment type="caution">
    <text evidence="3">The sequence shown here is derived from an EMBL/GenBank/DDBJ whole genome shotgun (WGS) entry which is preliminary data.</text>
</comment>
<dbReference type="KEGG" id="gla:GL50803_0013555"/>
<feature type="region of interest" description="Disordered" evidence="2">
    <location>
        <begin position="460"/>
        <end position="482"/>
    </location>
</feature>
<dbReference type="HOGENOM" id="CLU_301581_0_0_1"/>
<feature type="compositionally biased region" description="Basic and acidic residues" evidence="2">
    <location>
        <begin position="775"/>
        <end position="784"/>
    </location>
</feature>
<dbReference type="AlphaFoldDB" id="A8BDD8"/>
<evidence type="ECO:0000256" key="2">
    <source>
        <dbReference type="SAM" id="MobiDB-lite"/>
    </source>
</evidence>
<sequence>MLLHSGFCEVFHDLRNRDYQTEYQKVLLTTYWELGRALGHDCTQGISLERLIPPSTQAGRKSRSSTTISILEKRQEAIIEAALNRTYSDGPFRLRLPTEVVQLIVMGQQSKAVVARITLKDGALVLSIVFKHTTKAKSKTSVSTAGSEPEIPLARGTRWIENNEQFSKTVICEAVRCHLKSAFRNIYNTWSPTITEYFINQEHLPQIIYACRSALKRSMAVDVDENIEDYHQHVIRGIALRKTTAIRLGRSQHNDSTFNSLAVPLVSYYMNSWSPSESDALLLSERFLAENLSARSIEEHINSIRHILNAYVRLNTLYGERVQSALPTLDNDSAQLDGKVSAHEGTDTKVTGICSIGHPAHTFKTAMLLFVPTPMQIKMIFSTAREVLDRPDSEVLDLDELYTEFTDQPYKVLSNDTSFLFGKEHAIDDYSTIYPVRTVSPFLLRERGFTEHKRVTPLASTTKSSVSVTGESDKGSSQSRKPVSIPVYHDLSICYLPVRAENQSVHRQNKEYDMFSGIFRHTARSYSEVVSIIKSRKNHLKAILQGSGNSGSSSSAAIDLQSKSVDYEGNQPQAYSASTDNEALNHKRYSRMPCSNSMHNSTFVKSASNNMTGAIYSLKGSSLSADNAYRPERVSAHHEHYSEPGRKQLFSYSSRCNSHSDHNFGSSTKDNVVVNLDTPSSKTFNFIRMPFGGSKTAQDKVEQQAKQKRELEQKLLEDALAEQKERLLSEQQAHKEDQKRLLELEKQLSEQRELMLQRQEVEIQVQSISTPLPTDRSELERQCSHGDTGPSLNNCSHSNSCGSVEAVPQERVQDTQYYKYIVESEAMRIDQLGRLTSLKAHAKFLEFHQGSFGPERLCLLSASVYRELEAYPFAGTMKDIIFTMWMGYDISKSLMALFSSVRACALATPTMFEGIERNTMKNVIKAPNMNVISERDERSKQVWYDRDKEILETILNLLHVETKHSVLELINFCSTMTRLLSTVKQSPSSSS</sequence>
<protein>
    <submittedName>
        <fullName evidence="3">Uncharacterized protein</fullName>
    </submittedName>
</protein>
<organism evidence="3 4">
    <name type="scientific">Giardia intestinalis (strain ATCC 50803 / WB clone C6)</name>
    <name type="common">Giardia lamblia</name>
    <dbReference type="NCBI Taxonomy" id="184922"/>
    <lineage>
        <taxon>Eukaryota</taxon>
        <taxon>Metamonada</taxon>
        <taxon>Diplomonadida</taxon>
        <taxon>Hexamitidae</taxon>
        <taxon>Giardiinae</taxon>
        <taxon>Giardia</taxon>
    </lineage>
</organism>